<protein>
    <submittedName>
        <fullName evidence="2">Uncharacterized protein</fullName>
    </submittedName>
</protein>
<feature type="region of interest" description="Disordered" evidence="1">
    <location>
        <begin position="16"/>
        <end position="45"/>
    </location>
</feature>
<reference evidence="2 3" key="1">
    <citation type="submission" date="2014-01" db="EMBL/GenBank/DDBJ databases">
        <authorList>
            <person name="Dobos K."/>
            <person name="Lenaerts A."/>
            <person name="Ordway D."/>
            <person name="DeGroote M.A."/>
            <person name="Parker T."/>
            <person name="Sizemore C."/>
            <person name="Tallon L.J."/>
            <person name="Sadzewicz L.K."/>
            <person name="Sengamalay N."/>
            <person name="Fraser C.M."/>
            <person name="Hine E."/>
            <person name="Shefchek K.A."/>
            <person name="Das S.P."/>
            <person name="Tettelin H."/>
        </authorList>
    </citation>
    <scope>NUCLEOTIDE SEQUENCE [LARGE SCALE GENOMIC DNA]</scope>
    <source>
        <strain evidence="2 3">Harvey</strain>
    </source>
</reference>
<sequence length="45" mass="4352">MAALVGFRLARCPLSTPAAGSSSQSMTVGPLDASAAVSADRSSVG</sequence>
<dbReference type="Proteomes" id="UP000020681">
    <property type="component" value="Unassembled WGS sequence"/>
</dbReference>
<dbReference type="EMBL" id="JAOL01000189">
    <property type="protein sequence ID" value="EUA85737.1"/>
    <property type="molecule type" value="Genomic_DNA"/>
</dbReference>
<feature type="compositionally biased region" description="Polar residues" evidence="1">
    <location>
        <begin position="18"/>
        <end position="27"/>
    </location>
</feature>
<evidence type="ECO:0000313" key="2">
    <source>
        <dbReference type="EMBL" id="EUA85737.1"/>
    </source>
</evidence>
<evidence type="ECO:0000313" key="3">
    <source>
        <dbReference type="Proteomes" id="UP000020681"/>
    </source>
</evidence>
<comment type="caution">
    <text evidence="2">The sequence shown here is derived from an EMBL/GenBank/DDBJ whole genome shotgun (WGS) entry which is preliminary data.</text>
</comment>
<keyword evidence="3" id="KW-1185">Reference proteome</keyword>
<feature type="compositionally biased region" description="Low complexity" evidence="1">
    <location>
        <begin position="32"/>
        <end position="45"/>
    </location>
</feature>
<evidence type="ECO:0000256" key="1">
    <source>
        <dbReference type="SAM" id="MobiDB-lite"/>
    </source>
</evidence>
<gene>
    <name evidence="2" type="ORF">I551_7829</name>
</gene>
<accession>A0ABP3A775</accession>
<organism evidence="2 3">
    <name type="scientific">Mycobacterium ulcerans str. Harvey</name>
    <dbReference type="NCBI Taxonomy" id="1299332"/>
    <lineage>
        <taxon>Bacteria</taxon>
        <taxon>Bacillati</taxon>
        <taxon>Actinomycetota</taxon>
        <taxon>Actinomycetes</taxon>
        <taxon>Mycobacteriales</taxon>
        <taxon>Mycobacteriaceae</taxon>
        <taxon>Mycobacterium</taxon>
        <taxon>Mycobacterium ulcerans group</taxon>
    </lineage>
</organism>
<proteinExistence type="predicted"/>
<name>A0ABP3A775_MYCUL</name>